<dbReference type="PROSITE" id="PS00595">
    <property type="entry name" value="AA_TRANSFER_CLASS_5"/>
    <property type="match status" value="1"/>
</dbReference>
<keyword evidence="7" id="KW-0808">Transferase</keyword>
<comment type="similarity">
    <text evidence="3">Belongs to the class-V pyridoxal-phosphate-dependent aminotransferase family.</text>
</comment>
<proteinExistence type="inferred from homology"/>
<dbReference type="OrthoDB" id="9808002at2"/>
<comment type="caution">
    <text evidence="7">The sequence shown here is derived from an EMBL/GenBank/DDBJ whole genome shotgun (WGS) entry which is preliminary data.</text>
</comment>
<name>A0A5C8HVF5_9MICO</name>
<dbReference type="InterPro" id="IPR000192">
    <property type="entry name" value="Aminotrans_V_dom"/>
</dbReference>
<dbReference type="InterPro" id="IPR015421">
    <property type="entry name" value="PyrdxlP-dep_Trfase_major"/>
</dbReference>
<gene>
    <name evidence="7" type="ORF">FVP77_14390</name>
</gene>
<dbReference type="Pfam" id="PF00266">
    <property type="entry name" value="Aminotran_5"/>
    <property type="match status" value="1"/>
</dbReference>
<dbReference type="InterPro" id="IPR015422">
    <property type="entry name" value="PyrdxlP-dep_Trfase_small"/>
</dbReference>
<sequence length="476" mass="50807">MKRREVEERAQQCRAEGGAGRHRVRGDRPQHPRHPATFTLDPVMLRLDPTAPLGRSMNSMPVANSPSTTSAETPASQPIDVARERARTAGSWNARHFNAAGAALPSLQVVTTTVEHLRLEEAIGGYEAAIEVKPRIEAVYDSAARLVGAERHEIALLDSASTGLRVVLDALRPRAGARIIASRSTYVSHALHLMTLAREDGVDLEIVPAGADRLLDLDALERMLAEGPPAIVTAAHVPTSSGLVEPVAAIGALVRSYGGFFLLDATQSVGHLDTDVREIGCDVLVTTGRKFLRAPRGTGFAYVGASAFERLLPTAPDVRGAQWTSASDWHVDESARRFETWEASIAGRLGLGVAIDEALERGMPQTQEWLTATGRAVRAALAEIDGVALGEAIDTPSAIVTFVVEGVPSATVVTELARDRVRVVSVPATHGQWDLGDRGISAVVRASVHVYNDENDLATLIDRVANIARTHRAGGA</sequence>
<evidence type="ECO:0000256" key="2">
    <source>
        <dbReference type="ARBA" id="ARBA00022898"/>
    </source>
</evidence>
<protein>
    <submittedName>
        <fullName evidence="7">Aminotransferase class V-fold PLP-dependent enzyme</fullName>
    </submittedName>
</protein>
<keyword evidence="8" id="KW-1185">Reference proteome</keyword>
<reference evidence="7 8" key="1">
    <citation type="submission" date="2019-08" db="EMBL/GenBank/DDBJ databases">
        <authorList>
            <person name="Dong K."/>
        </authorList>
    </citation>
    <scope>NUCLEOTIDE SEQUENCE [LARGE SCALE GENOMIC DNA]</scope>
    <source>
        <strain evidence="7 8">JCM14558</strain>
    </source>
</reference>
<evidence type="ECO:0000256" key="5">
    <source>
        <dbReference type="SAM" id="MobiDB-lite"/>
    </source>
</evidence>
<keyword evidence="7" id="KW-0032">Aminotransferase</keyword>
<dbReference type="PANTHER" id="PTHR43586:SF24">
    <property type="entry name" value="BLR4730 PROTEIN"/>
    <property type="match status" value="1"/>
</dbReference>
<feature type="region of interest" description="Disordered" evidence="5">
    <location>
        <begin position="1"/>
        <end position="37"/>
    </location>
</feature>
<dbReference type="Gene3D" id="3.90.1150.10">
    <property type="entry name" value="Aspartate Aminotransferase, domain 1"/>
    <property type="match status" value="1"/>
</dbReference>
<dbReference type="InterPro" id="IPR015424">
    <property type="entry name" value="PyrdxlP-dep_Trfase"/>
</dbReference>
<evidence type="ECO:0000259" key="6">
    <source>
        <dbReference type="Pfam" id="PF00266"/>
    </source>
</evidence>
<feature type="compositionally biased region" description="Low complexity" evidence="5">
    <location>
        <begin position="63"/>
        <end position="77"/>
    </location>
</feature>
<dbReference type="AlphaFoldDB" id="A0A5C8HVF5"/>
<dbReference type="PANTHER" id="PTHR43586">
    <property type="entry name" value="CYSTEINE DESULFURASE"/>
    <property type="match status" value="1"/>
</dbReference>
<feature type="compositionally biased region" description="Basic and acidic residues" evidence="5">
    <location>
        <begin position="1"/>
        <end position="11"/>
    </location>
</feature>
<evidence type="ECO:0000313" key="7">
    <source>
        <dbReference type="EMBL" id="TXK10049.1"/>
    </source>
</evidence>
<feature type="domain" description="Aminotransferase class V" evidence="6">
    <location>
        <begin position="98"/>
        <end position="459"/>
    </location>
</feature>
<evidence type="ECO:0000256" key="3">
    <source>
        <dbReference type="RuleBase" id="RU004075"/>
    </source>
</evidence>
<evidence type="ECO:0000256" key="1">
    <source>
        <dbReference type="ARBA" id="ARBA00001933"/>
    </source>
</evidence>
<evidence type="ECO:0000256" key="4">
    <source>
        <dbReference type="RuleBase" id="RU004504"/>
    </source>
</evidence>
<dbReference type="Proteomes" id="UP000321034">
    <property type="component" value="Unassembled WGS sequence"/>
</dbReference>
<dbReference type="GO" id="GO:0008483">
    <property type="term" value="F:transaminase activity"/>
    <property type="evidence" value="ECO:0007669"/>
    <property type="project" value="UniProtKB-KW"/>
</dbReference>
<dbReference type="SUPFAM" id="SSF53383">
    <property type="entry name" value="PLP-dependent transferases"/>
    <property type="match status" value="1"/>
</dbReference>
<evidence type="ECO:0000313" key="8">
    <source>
        <dbReference type="Proteomes" id="UP000321034"/>
    </source>
</evidence>
<dbReference type="EMBL" id="VRSV01000002">
    <property type="protein sequence ID" value="TXK10049.1"/>
    <property type="molecule type" value="Genomic_DNA"/>
</dbReference>
<comment type="cofactor">
    <cofactor evidence="1 4">
        <name>pyridoxal 5'-phosphate</name>
        <dbReference type="ChEBI" id="CHEBI:597326"/>
    </cofactor>
</comment>
<accession>A0A5C8HVF5</accession>
<organism evidence="7 8">
    <name type="scientific">Microbacterium hatanonis</name>
    <dbReference type="NCBI Taxonomy" id="404366"/>
    <lineage>
        <taxon>Bacteria</taxon>
        <taxon>Bacillati</taxon>
        <taxon>Actinomycetota</taxon>
        <taxon>Actinomycetes</taxon>
        <taxon>Micrococcales</taxon>
        <taxon>Microbacteriaceae</taxon>
        <taxon>Microbacterium</taxon>
    </lineage>
</organism>
<keyword evidence="2" id="KW-0663">Pyridoxal phosphate</keyword>
<dbReference type="Gene3D" id="3.40.640.10">
    <property type="entry name" value="Type I PLP-dependent aspartate aminotransferase-like (Major domain)"/>
    <property type="match status" value="1"/>
</dbReference>
<feature type="region of interest" description="Disordered" evidence="5">
    <location>
        <begin position="49"/>
        <end position="77"/>
    </location>
</feature>
<dbReference type="InterPro" id="IPR020578">
    <property type="entry name" value="Aminotrans_V_PyrdxlP_BS"/>
</dbReference>